<sequence length="132" mass="15346">MSISSKAKSGLFLLLTTLLLASCGQQHDAEDLIRDFLNENLEVSDRTNEQFSRLDSTKRVTPQRVGEMRRKANDIAIFKKGIIYPQNNRIPSKLLLMNVKYTLTDRHGREQDYMQTFYMDKELSRVVAFKEN</sequence>
<gene>
    <name evidence="2" type="ORF">NCTC13063_00617</name>
</gene>
<keyword evidence="1" id="KW-0732">Signal</keyword>
<proteinExistence type="predicted"/>
<feature type="chain" id="PRO_5042972740" description="Lipoprotein" evidence="1">
    <location>
        <begin position="29"/>
        <end position="132"/>
    </location>
</feature>
<dbReference type="Proteomes" id="UP000255283">
    <property type="component" value="Unassembled WGS sequence"/>
</dbReference>
<evidence type="ECO:0000313" key="3">
    <source>
        <dbReference type="Proteomes" id="UP000255283"/>
    </source>
</evidence>
<reference evidence="2 3" key="1">
    <citation type="submission" date="2018-06" db="EMBL/GenBank/DDBJ databases">
        <authorList>
            <consortium name="Pathogen Informatics"/>
            <person name="Doyle S."/>
        </authorList>
    </citation>
    <scope>NUCLEOTIDE SEQUENCE [LARGE SCALE GENOMIC DNA]</scope>
    <source>
        <strain evidence="2 3">NCTC13063</strain>
    </source>
</reference>
<dbReference type="RefSeq" id="WP_004340713.1">
    <property type="nucleotide sequence ID" value="NZ_CAUUQQ010000059.1"/>
</dbReference>
<evidence type="ECO:0000256" key="1">
    <source>
        <dbReference type="SAM" id="SignalP"/>
    </source>
</evidence>
<evidence type="ECO:0000313" key="2">
    <source>
        <dbReference type="EMBL" id="SUB79352.1"/>
    </source>
</evidence>
<accession>A0AAQ1UH38</accession>
<dbReference type="EMBL" id="UGTJ01000001">
    <property type="protein sequence ID" value="SUB79352.1"/>
    <property type="molecule type" value="Genomic_DNA"/>
</dbReference>
<evidence type="ECO:0008006" key="4">
    <source>
        <dbReference type="Google" id="ProtNLM"/>
    </source>
</evidence>
<dbReference type="GeneID" id="93536544"/>
<dbReference type="AlphaFoldDB" id="A0AAQ1UH38"/>
<name>A0AAQ1UH38_9BACT</name>
<organism evidence="2 3">
    <name type="scientific">Segatella buccae</name>
    <dbReference type="NCBI Taxonomy" id="28126"/>
    <lineage>
        <taxon>Bacteria</taxon>
        <taxon>Pseudomonadati</taxon>
        <taxon>Bacteroidota</taxon>
        <taxon>Bacteroidia</taxon>
        <taxon>Bacteroidales</taxon>
        <taxon>Prevotellaceae</taxon>
        <taxon>Segatella</taxon>
    </lineage>
</organism>
<feature type="signal peptide" evidence="1">
    <location>
        <begin position="1"/>
        <end position="28"/>
    </location>
</feature>
<comment type="caution">
    <text evidence="2">The sequence shown here is derived from an EMBL/GenBank/DDBJ whole genome shotgun (WGS) entry which is preliminary data.</text>
</comment>
<dbReference type="PROSITE" id="PS51257">
    <property type="entry name" value="PROKAR_LIPOPROTEIN"/>
    <property type="match status" value="1"/>
</dbReference>
<protein>
    <recommendedName>
        <fullName evidence="4">Lipoprotein</fullName>
    </recommendedName>
</protein>